<dbReference type="EMBL" id="KZ293746">
    <property type="protein sequence ID" value="PBK80360.1"/>
    <property type="molecule type" value="Genomic_DNA"/>
</dbReference>
<proteinExistence type="predicted"/>
<evidence type="ECO:0000256" key="1">
    <source>
        <dbReference type="SAM" id="SignalP"/>
    </source>
</evidence>
<organism evidence="2 3">
    <name type="scientific">Armillaria gallica</name>
    <name type="common">Bulbous honey fungus</name>
    <name type="synonym">Armillaria bulbosa</name>
    <dbReference type="NCBI Taxonomy" id="47427"/>
    <lineage>
        <taxon>Eukaryota</taxon>
        <taxon>Fungi</taxon>
        <taxon>Dikarya</taxon>
        <taxon>Basidiomycota</taxon>
        <taxon>Agaricomycotina</taxon>
        <taxon>Agaricomycetes</taxon>
        <taxon>Agaricomycetidae</taxon>
        <taxon>Agaricales</taxon>
        <taxon>Marasmiineae</taxon>
        <taxon>Physalacriaceae</taxon>
        <taxon>Armillaria</taxon>
    </lineage>
</organism>
<reference evidence="3" key="1">
    <citation type="journal article" date="2017" name="Nat. Ecol. Evol.">
        <title>Genome expansion and lineage-specific genetic innovations in the forest pathogenic fungi Armillaria.</title>
        <authorList>
            <person name="Sipos G."/>
            <person name="Prasanna A.N."/>
            <person name="Walter M.C."/>
            <person name="O'Connor E."/>
            <person name="Balint B."/>
            <person name="Krizsan K."/>
            <person name="Kiss B."/>
            <person name="Hess J."/>
            <person name="Varga T."/>
            <person name="Slot J."/>
            <person name="Riley R."/>
            <person name="Boka B."/>
            <person name="Rigling D."/>
            <person name="Barry K."/>
            <person name="Lee J."/>
            <person name="Mihaltcheva S."/>
            <person name="LaButti K."/>
            <person name="Lipzen A."/>
            <person name="Waldron R."/>
            <person name="Moloney N.M."/>
            <person name="Sperisen C."/>
            <person name="Kredics L."/>
            <person name="Vagvoelgyi C."/>
            <person name="Patrignani A."/>
            <person name="Fitzpatrick D."/>
            <person name="Nagy I."/>
            <person name="Doyle S."/>
            <person name="Anderson J.B."/>
            <person name="Grigoriev I.V."/>
            <person name="Gueldener U."/>
            <person name="Muensterkoetter M."/>
            <person name="Nagy L.G."/>
        </authorList>
    </citation>
    <scope>NUCLEOTIDE SEQUENCE [LARGE SCALE GENOMIC DNA]</scope>
    <source>
        <strain evidence="3">Ar21-2</strain>
    </source>
</reference>
<sequence length="79" mass="8733">MAILNKYLGNKVLLLILKGASLEAGTWPTCEEKGRLIEVLLRKITCLSCELHFSEMVVASKGRHQTTGGYEDTVILKAE</sequence>
<dbReference type="InParanoid" id="A0A2H3CET2"/>
<gene>
    <name evidence="2" type="ORF">ARMGADRAFT_78752</name>
</gene>
<protein>
    <submittedName>
        <fullName evidence="2">Uncharacterized protein</fullName>
    </submittedName>
</protein>
<feature type="chain" id="PRO_5013930918" evidence="1">
    <location>
        <begin position="25"/>
        <end position="79"/>
    </location>
</feature>
<name>A0A2H3CET2_ARMGA</name>
<feature type="signal peptide" evidence="1">
    <location>
        <begin position="1"/>
        <end position="24"/>
    </location>
</feature>
<accession>A0A2H3CET2</accession>
<evidence type="ECO:0000313" key="3">
    <source>
        <dbReference type="Proteomes" id="UP000217790"/>
    </source>
</evidence>
<keyword evidence="1" id="KW-0732">Signal</keyword>
<evidence type="ECO:0000313" key="2">
    <source>
        <dbReference type="EMBL" id="PBK80360.1"/>
    </source>
</evidence>
<dbReference type="Proteomes" id="UP000217790">
    <property type="component" value="Unassembled WGS sequence"/>
</dbReference>
<keyword evidence="3" id="KW-1185">Reference proteome</keyword>
<dbReference type="AlphaFoldDB" id="A0A2H3CET2"/>